<dbReference type="PROSITE" id="PS51093">
    <property type="entry name" value="PTS_EIIA_TYPE_1"/>
    <property type="match status" value="1"/>
</dbReference>
<dbReference type="GO" id="GO:0005737">
    <property type="term" value="C:cytoplasm"/>
    <property type="evidence" value="ECO:0007669"/>
    <property type="project" value="UniProtKB-SubCell"/>
</dbReference>
<protein>
    <submittedName>
        <fullName evidence="8">PTS system, glucose subfamily, IIA component domain protein</fullName>
    </submittedName>
</protein>
<organism evidence="8 9">
    <name type="scientific">Sinomonas atrocyanea</name>
    <dbReference type="NCBI Taxonomy" id="37927"/>
    <lineage>
        <taxon>Bacteria</taxon>
        <taxon>Bacillati</taxon>
        <taxon>Actinomycetota</taxon>
        <taxon>Actinomycetes</taxon>
        <taxon>Micrococcales</taxon>
        <taxon>Micrococcaceae</taxon>
        <taxon>Sinomonas</taxon>
    </lineage>
</organism>
<keyword evidence="4" id="KW-0808">Transferase</keyword>
<evidence type="ECO:0000256" key="3">
    <source>
        <dbReference type="ARBA" id="ARBA00022597"/>
    </source>
</evidence>
<dbReference type="OrthoDB" id="9797715at2"/>
<dbReference type="EMBL" id="CP014518">
    <property type="protein sequence ID" value="AMM31888.1"/>
    <property type="molecule type" value="Genomic_DNA"/>
</dbReference>
<evidence type="ECO:0000313" key="8">
    <source>
        <dbReference type="EMBL" id="AMM31888.1"/>
    </source>
</evidence>
<dbReference type="AlphaFoldDB" id="A0A126ZXJ0"/>
<keyword evidence="5" id="KW-0598">Phosphotransferase system</keyword>
<keyword evidence="2" id="KW-0813">Transport</keyword>
<name>A0A126ZXJ0_9MICC</name>
<reference evidence="8 9" key="1">
    <citation type="submission" date="2016-02" db="EMBL/GenBank/DDBJ databases">
        <title>Complete genome of Sinomonas atrocyanea KCTC 3377.</title>
        <authorList>
            <person name="Kim K.M."/>
        </authorList>
    </citation>
    <scope>NUCLEOTIDE SEQUENCE [LARGE SCALE GENOMIC DNA]</scope>
    <source>
        <strain evidence="8 9">KCTC 3377</strain>
    </source>
</reference>
<evidence type="ECO:0000313" key="9">
    <source>
        <dbReference type="Proteomes" id="UP000070134"/>
    </source>
</evidence>
<gene>
    <name evidence="8" type="ORF">SA2016_1206</name>
</gene>
<dbReference type="InterPro" id="IPR050890">
    <property type="entry name" value="PTS_EIIA_component"/>
</dbReference>
<dbReference type="STRING" id="37927.SA2016_1206"/>
<dbReference type="KEGG" id="satk:SA2016_1206"/>
<evidence type="ECO:0000259" key="7">
    <source>
        <dbReference type="PROSITE" id="PS51093"/>
    </source>
</evidence>
<dbReference type="Proteomes" id="UP000070134">
    <property type="component" value="Chromosome"/>
</dbReference>
<dbReference type="NCBIfam" id="TIGR00830">
    <property type="entry name" value="PTBA"/>
    <property type="match status" value="1"/>
</dbReference>
<evidence type="ECO:0000256" key="5">
    <source>
        <dbReference type="ARBA" id="ARBA00022683"/>
    </source>
</evidence>
<dbReference type="PANTHER" id="PTHR45008:SF1">
    <property type="entry name" value="PTS SYSTEM GLUCOSE-SPECIFIC EIIA COMPONENT"/>
    <property type="match status" value="1"/>
</dbReference>
<dbReference type="GO" id="GO:0016301">
    <property type="term" value="F:kinase activity"/>
    <property type="evidence" value="ECO:0007669"/>
    <property type="project" value="UniProtKB-KW"/>
</dbReference>
<keyword evidence="3" id="KW-0762">Sugar transport</keyword>
<evidence type="ECO:0000256" key="6">
    <source>
        <dbReference type="ARBA" id="ARBA00022777"/>
    </source>
</evidence>
<accession>A0A126ZXJ0</accession>
<sequence length="155" mass="15361">MAQALVVLAPLAGRSLPLAEVPDPVFAAQMVGSGAAVEPPAGERFEVVSPVAGTIVKLLPHAFVVVDGSGRGVLTHVGIDTVKLKGEGFELLAAKGDTVDAGAPVMRVDPAAAVAAGYSMVSPVVVLDTKPDTATVLASGHVDAGAELFSVNGAG</sequence>
<dbReference type="Pfam" id="PF00358">
    <property type="entry name" value="PTS_EIIA_1"/>
    <property type="match status" value="1"/>
</dbReference>
<dbReference type="PATRIC" id="fig|37927.3.peg.1252"/>
<dbReference type="SUPFAM" id="SSF51261">
    <property type="entry name" value="Duplicated hybrid motif"/>
    <property type="match status" value="1"/>
</dbReference>
<dbReference type="Gene3D" id="2.70.70.10">
    <property type="entry name" value="Glucose Permease (Domain IIA)"/>
    <property type="match status" value="1"/>
</dbReference>
<evidence type="ECO:0000256" key="4">
    <source>
        <dbReference type="ARBA" id="ARBA00022679"/>
    </source>
</evidence>
<keyword evidence="9" id="KW-1185">Reference proteome</keyword>
<dbReference type="GO" id="GO:0009401">
    <property type="term" value="P:phosphoenolpyruvate-dependent sugar phosphotransferase system"/>
    <property type="evidence" value="ECO:0007669"/>
    <property type="project" value="UniProtKB-KW"/>
</dbReference>
<feature type="domain" description="PTS EIIA type-1" evidence="7">
    <location>
        <begin position="23"/>
        <end position="128"/>
    </location>
</feature>
<keyword evidence="6" id="KW-0418">Kinase</keyword>
<dbReference type="PANTHER" id="PTHR45008">
    <property type="entry name" value="PTS SYSTEM GLUCOSE-SPECIFIC EIIA COMPONENT"/>
    <property type="match status" value="1"/>
</dbReference>
<dbReference type="InterPro" id="IPR011055">
    <property type="entry name" value="Dup_hybrid_motif"/>
</dbReference>
<evidence type="ECO:0000256" key="2">
    <source>
        <dbReference type="ARBA" id="ARBA00022448"/>
    </source>
</evidence>
<dbReference type="InterPro" id="IPR001127">
    <property type="entry name" value="PTS_EIIA_1_perm"/>
</dbReference>
<proteinExistence type="predicted"/>
<dbReference type="RefSeq" id="WP_066496524.1">
    <property type="nucleotide sequence ID" value="NZ_BJMO01000066.1"/>
</dbReference>
<evidence type="ECO:0000256" key="1">
    <source>
        <dbReference type="ARBA" id="ARBA00004496"/>
    </source>
</evidence>
<comment type="subcellular location">
    <subcellularLocation>
        <location evidence="1">Cytoplasm</location>
    </subcellularLocation>
</comment>